<dbReference type="EMBL" id="MBAD02000311">
    <property type="protein sequence ID" value="RLN70027.1"/>
    <property type="molecule type" value="Genomic_DNA"/>
</dbReference>
<protein>
    <recommendedName>
        <fullName evidence="6">Protein FRA10AC1</fullName>
    </recommendedName>
</protein>
<comment type="caution">
    <text evidence="2">The sequence shown here is derived from an EMBL/GenBank/DDBJ whole genome shotgun (WGS) entry which is preliminary data.</text>
</comment>
<accession>A0A3F2S1G8</accession>
<feature type="compositionally biased region" description="Low complexity" evidence="1">
    <location>
        <begin position="30"/>
        <end position="50"/>
    </location>
</feature>
<evidence type="ECO:0000313" key="2">
    <source>
        <dbReference type="EMBL" id="RLN68520.1"/>
    </source>
</evidence>
<dbReference type="Pfam" id="PF09725">
    <property type="entry name" value="Fra10Ac1"/>
    <property type="match status" value="1"/>
</dbReference>
<reference evidence="4 5" key="1">
    <citation type="submission" date="2018-07" db="EMBL/GenBank/DDBJ databases">
        <title>Genome sequencing of oomycete isolates from Chile give support for New Zealand origin for Phytophthora kernoviae and make available the first Nothophytophthora sp. genome.</title>
        <authorList>
            <person name="Studholme D.J."/>
            <person name="Sanfuentes E."/>
            <person name="Panda P."/>
            <person name="Hill R."/>
            <person name="Sambles C."/>
            <person name="Grant M."/>
            <person name="Williams N.M."/>
            <person name="Mcdougal R.L."/>
        </authorList>
    </citation>
    <scope>NUCLEOTIDE SEQUENCE [LARGE SCALE GENOMIC DNA]</scope>
    <source>
        <strain evidence="2">Chile6</strain>
        <strain evidence="3">Chile7</strain>
    </source>
</reference>
<dbReference type="InterPro" id="IPR019129">
    <property type="entry name" value="Folate-sensitive_fs_Fra10Ac1"/>
</dbReference>
<dbReference type="Proteomes" id="UP000284657">
    <property type="component" value="Unassembled WGS sequence"/>
</dbReference>
<gene>
    <name evidence="3" type="ORF">BBJ29_003873</name>
    <name evidence="2" type="ORF">BBP00_00000969</name>
</gene>
<proteinExistence type="predicted"/>
<evidence type="ECO:0000313" key="4">
    <source>
        <dbReference type="Proteomes" id="UP000277300"/>
    </source>
</evidence>
<evidence type="ECO:0000313" key="3">
    <source>
        <dbReference type="EMBL" id="RLN70027.1"/>
    </source>
</evidence>
<dbReference type="EMBL" id="MBDO02000012">
    <property type="protein sequence ID" value="RLN68520.1"/>
    <property type="molecule type" value="Genomic_DNA"/>
</dbReference>
<dbReference type="Proteomes" id="UP000277300">
    <property type="component" value="Unassembled WGS sequence"/>
</dbReference>
<dbReference type="OrthoDB" id="197967at2759"/>
<name>A0A3F2S1G8_9STRA</name>
<organism evidence="2 4">
    <name type="scientific">Phytophthora kernoviae</name>
    <dbReference type="NCBI Taxonomy" id="325452"/>
    <lineage>
        <taxon>Eukaryota</taxon>
        <taxon>Sar</taxon>
        <taxon>Stramenopiles</taxon>
        <taxon>Oomycota</taxon>
        <taxon>Peronosporomycetes</taxon>
        <taxon>Peronosporales</taxon>
        <taxon>Peronosporaceae</taxon>
        <taxon>Phytophthora</taxon>
    </lineage>
</organism>
<feature type="region of interest" description="Disordered" evidence="1">
    <location>
        <begin position="30"/>
        <end position="51"/>
    </location>
</feature>
<evidence type="ECO:0008006" key="6">
    <source>
        <dbReference type="Google" id="ProtNLM"/>
    </source>
</evidence>
<sequence>MASSPHKVHDAPHVSDGSFSRHQELMRLYSSTRGRSNSVTSNTSSLTLPSDRGVSQRDLAVLQSKFQFIRDDEADAEEGDTDWQVRMSVRYYRQLFREYALADLSRYQEGKIGLRWRTEMEVVSGKGQFLCGNKRCDVRVGLHSYELLFAYVEHGEKKRCLVKVRVCGDCAEKIFFKKLAEVRRKEGKMEKRKLVMFEMMLMIMAKMKMECLVKVFTSYA</sequence>
<dbReference type="AlphaFoldDB" id="A0A3F2S1G8"/>
<evidence type="ECO:0000256" key="1">
    <source>
        <dbReference type="SAM" id="MobiDB-lite"/>
    </source>
</evidence>
<evidence type="ECO:0000313" key="5">
    <source>
        <dbReference type="Proteomes" id="UP000284657"/>
    </source>
</evidence>